<dbReference type="RefSeq" id="WP_284152287.1">
    <property type="nucleotide sequence ID" value="NZ_AP025516.1"/>
</dbReference>
<evidence type="ECO:0000256" key="1">
    <source>
        <dbReference type="ARBA" id="ARBA00006432"/>
    </source>
</evidence>
<evidence type="ECO:0000259" key="7">
    <source>
        <dbReference type="Pfam" id="PF13193"/>
    </source>
</evidence>
<dbReference type="InterPro" id="IPR042099">
    <property type="entry name" value="ANL_N_sf"/>
</dbReference>
<dbReference type="Gene3D" id="3.40.50.12780">
    <property type="entry name" value="N-terminal domain of ligase-like"/>
    <property type="match status" value="1"/>
</dbReference>
<organism evidence="8 9">
    <name type="scientific">Desulfofustis limnaeus</name>
    <dbReference type="NCBI Taxonomy" id="2740163"/>
    <lineage>
        <taxon>Bacteria</taxon>
        <taxon>Pseudomonadati</taxon>
        <taxon>Thermodesulfobacteriota</taxon>
        <taxon>Desulfobulbia</taxon>
        <taxon>Desulfobulbales</taxon>
        <taxon>Desulfocapsaceae</taxon>
        <taxon>Desulfofustis</taxon>
    </lineage>
</organism>
<dbReference type="SUPFAM" id="SSF56801">
    <property type="entry name" value="Acetyl-CoA synthetase-like"/>
    <property type="match status" value="1"/>
</dbReference>
<dbReference type="InterPro" id="IPR025110">
    <property type="entry name" value="AMP-bd_C"/>
</dbReference>
<comment type="similarity">
    <text evidence="1">Belongs to the ATP-dependent AMP-binding enzyme family.</text>
</comment>
<dbReference type="InterPro" id="IPR051087">
    <property type="entry name" value="Mitochondrial_ACSM"/>
</dbReference>
<dbReference type="PANTHER" id="PTHR43605">
    <property type="entry name" value="ACYL-COENZYME A SYNTHETASE"/>
    <property type="match status" value="1"/>
</dbReference>
<evidence type="ECO:0000256" key="3">
    <source>
        <dbReference type="ARBA" id="ARBA00022741"/>
    </source>
</evidence>
<dbReference type="Pfam" id="PF13193">
    <property type="entry name" value="AMP-binding_C"/>
    <property type="match status" value="1"/>
</dbReference>
<proteinExistence type="inferred from homology"/>
<keyword evidence="2" id="KW-0436">Ligase</keyword>
<evidence type="ECO:0000256" key="2">
    <source>
        <dbReference type="ARBA" id="ARBA00022598"/>
    </source>
</evidence>
<dbReference type="Pfam" id="PF00501">
    <property type="entry name" value="AMP-binding"/>
    <property type="match status" value="1"/>
</dbReference>
<feature type="domain" description="AMP-binding enzyme C-terminal" evidence="7">
    <location>
        <begin position="472"/>
        <end position="550"/>
    </location>
</feature>
<gene>
    <name evidence="8" type="ORF">DPPLL_33240</name>
</gene>
<dbReference type="Proteomes" id="UP000830055">
    <property type="component" value="Chromosome"/>
</dbReference>
<evidence type="ECO:0000256" key="4">
    <source>
        <dbReference type="ARBA" id="ARBA00022840"/>
    </source>
</evidence>
<keyword evidence="9" id="KW-1185">Reference proteome</keyword>
<name>A0ABM7WD95_9BACT</name>
<accession>A0ABM7WD95</accession>
<reference evidence="8 9" key="1">
    <citation type="submission" date="2022-01" db="EMBL/GenBank/DDBJ databases">
        <title>Desulfofustis limnae sp. nov., a novel mesophilic sulfate-reducing bacterium isolated from marsh soil.</title>
        <authorList>
            <person name="Watanabe M."/>
            <person name="Takahashi A."/>
            <person name="Kojima H."/>
            <person name="Fukui M."/>
        </authorList>
    </citation>
    <scope>NUCLEOTIDE SEQUENCE [LARGE SCALE GENOMIC DNA]</scope>
    <source>
        <strain evidence="8 9">PPLL</strain>
    </source>
</reference>
<keyword evidence="3" id="KW-0547">Nucleotide-binding</keyword>
<evidence type="ECO:0000313" key="9">
    <source>
        <dbReference type="Proteomes" id="UP000830055"/>
    </source>
</evidence>
<keyword evidence="4" id="KW-0067">ATP-binding</keyword>
<dbReference type="PANTHER" id="PTHR43605:SF10">
    <property type="entry name" value="ACYL-COA SYNTHETASE MEDIUM CHAIN FAMILY MEMBER 3"/>
    <property type="match status" value="1"/>
</dbReference>
<dbReference type="Gene3D" id="3.30.300.30">
    <property type="match status" value="1"/>
</dbReference>
<dbReference type="InterPro" id="IPR045851">
    <property type="entry name" value="AMP-bd_C_sf"/>
</dbReference>
<feature type="region of interest" description="Disordered" evidence="5">
    <location>
        <begin position="562"/>
        <end position="588"/>
    </location>
</feature>
<feature type="domain" description="AMP-dependent synthetase/ligase" evidence="6">
    <location>
        <begin position="53"/>
        <end position="408"/>
    </location>
</feature>
<sequence>MGMKTLYKEVMDLNMMEDSDRQEAAAKAFFEKLNKMALPEYFNWAQEIFDELHVQERGDKPALIWTDIHSKQVRQFTYKEFAANGNRCLNRLRQAGVDRGDNLYMMVPIVPETWFSTYACVKGGVVNVPTATTMTLREMEFRFRTYPPNAVIAAETFTDMIDEALKLTGSQAKIKIVLGSKPGWVSYEDLASASPEAVGAKTKSNDLLFCFFTSGTTGLPKRVGHTAVSYPVGHLSTAVMAGIRPDDVHHNLSAPGWAKWAWSSFFAPLNVGATGTGFSFTALDGMAYMEALTKHKVSVFCAPPTAWRAFINLDTSGFDFSHLRQSIGAGEPLNPEVISKWQKMTGTEIRDFYGQTESTAMIGNAPWMVGKMRKGSFGHPSFMYDVALVDDSGKEITTSDEPGHIVVRLDRWRAIGLFTEYIGNPEKMAGVFIDNYYYTGDRASIDQDGYWWFVGRSDDVIKSSDYRVGPFEVESALMEHPAVAETAVVGVPDEKRHQLVKAFVILKQGQQPSRELALDMFQHTINILAKFKIPRIIEFVTEVPKTLSGKIRRVELREREVERQKQQGAQPAQEHFYWDFPELSSKKD</sequence>
<dbReference type="InterPro" id="IPR000873">
    <property type="entry name" value="AMP-dep_synth/lig_dom"/>
</dbReference>
<evidence type="ECO:0000256" key="5">
    <source>
        <dbReference type="SAM" id="MobiDB-lite"/>
    </source>
</evidence>
<evidence type="ECO:0000313" key="8">
    <source>
        <dbReference type="EMBL" id="BDD88959.1"/>
    </source>
</evidence>
<evidence type="ECO:0000259" key="6">
    <source>
        <dbReference type="Pfam" id="PF00501"/>
    </source>
</evidence>
<protein>
    <submittedName>
        <fullName evidence="8">Acetyl-CoA synthetase</fullName>
    </submittedName>
</protein>
<dbReference type="EMBL" id="AP025516">
    <property type="protein sequence ID" value="BDD88959.1"/>
    <property type="molecule type" value="Genomic_DNA"/>
</dbReference>